<dbReference type="EMBL" id="JAVDVY010000001">
    <property type="protein sequence ID" value="MDR7134501.1"/>
    <property type="molecule type" value="Genomic_DNA"/>
</dbReference>
<name>A0ABU1WA50_9GAMM</name>
<organism evidence="1 2">
    <name type="scientific">Lysobacter niastensis</name>
    <dbReference type="NCBI Taxonomy" id="380629"/>
    <lineage>
        <taxon>Bacteria</taxon>
        <taxon>Pseudomonadati</taxon>
        <taxon>Pseudomonadota</taxon>
        <taxon>Gammaproteobacteria</taxon>
        <taxon>Lysobacterales</taxon>
        <taxon>Lysobacteraceae</taxon>
        <taxon>Lysobacter</taxon>
    </lineage>
</organism>
<evidence type="ECO:0000313" key="2">
    <source>
        <dbReference type="Proteomes" id="UP001251524"/>
    </source>
</evidence>
<keyword evidence="2" id="KW-1185">Reference proteome</keyword>
<sequence>MSFHPFAGAANMTRRDYVLLHAVFKTELSNHLH</sequence>
<proteinExistence type="predicted"/>
<evidence type="ECO:0000313" key="1">
    <source>
        <dbReference type="EMBL" id="MDR7134501.1"/>
    </source>
</evidence>
<reference evidence="1 2" key="1">
    <citation type="submission" date="2023-07" db="EMBL/GenBank/DDBJ databases">
        <title>Sorghum-associated microbial communities from plants grown in Nebraska, USA.</title>
        <authorList>
            <person name="Schachtman D."/>
        </authorList>
    </citation>
    <scope>NUCLEOTIDE SEQUENCE [LARGE SCALE GENOMIC DNA]</scope>
    <source>
        <strain evidence="1 2">BE198</strain>
    </source>
</reference>
<dbReference type="Proteomes" id="UP001251524">
    <property type="component" value="Unassembled WGS sequence"/>
</dbReference>
<gene>
    <name evidence="1" type="ORF">J2X06_001685</name>
</gene>
<protein>
    <submittedName>
        <fullName evidence="1">Uncharacterized protein</fullName>
    </submittedName>
</protein>
<accession>A0ABU1WA50</accession>
<comment type="caution">
    <text evidence="1">The sequence shown here is derived from an EMBL/GenBank/DDBJ whole genome shotgun (WGS) entry which is preliminary data.</text>
</comment>